<organism evidence="2 3">
    <name type="scientific">Passalora fulva</name>
    <name type="common">Tomato leaf mold</name>
    <name type="synonym">Cladosporium fulvum</name>
    <dbReference type="NCBI Taxonomy" id="5499"/>
    <lineage>
        <taxon>Eukaryota</taxon>
        <taxon>Fungi</taxon>
        <taxon>Dikarya</taxon>
        <taxon>Ascomycota</taxon>
        <taxon>Pezizomycotina</taxon>
        <taxon>Dothideomycetes</taxon>
        <taxon>Dothideomycetidae</taxon>
        <taxon>Mycosphaerellales</taxon>
        <taxon>Mycosphaerellaceae</taxon>
        <taxon>Fulvia</taxon>
    </lineage>
</organism>
<feature type="compositionally biased region" description="Polar residues" evidence="1">
    <location>
        <begin position="760"/>
        <end position="776"/>
    </location>
</feature>
<evidence type="ECO:0000313" key="2">
    <source>
        <dbReference type="EMBL" id="UJO16141.1"/>
    </source>
</evidence>
<dbReference type="GeneID" id="71985021"/>
<feature type="region of interest" description="Disordered" evidence="1">
    <location>
        <begin position="484"/>
        <end position="563"/>
    </location>
</feature>
<sequence length="808" mass="88269">MQQGFMYLLVRAREAHNTDITQSQGNRNMLITITEEMAETWLARVKGEDLERLVAVSSVKTPLKKGQKVTDCYRTPTFIHKVAGSNMTFFTQEANGIPSYIYTHNLDWFVEDDKSSKLPPWGRMSFLEMLATESGKEFGQVGDEVFEAFEWLLVRAQRIHNIVSEHQRYGQQYRINPDVDDTRGRLSGEAPKATGIRFKIGGYGVCGCGEEILKPIEGAKDMGPCEECLREDKAEEAAERNSLHKDRTSRIPAQNSSDRHGDSDQMPKVAPHVSGAPRTQANSGLMSKHNWDSEHVSRQEAVLPPVRKQYLRQEQQLLLGPPESWHTESDTHDGTTGAPPGSGSDDIVLLVTEENGRAQKRRRTAQGIATARATVVQPKHPSIPLTAQARNQADFQNDLEPMRQIVKSYSEKEFGPLHQSMLDRLSELQDHHRHQMEAGNRGAQEDGAFRALLGRVMSEHNQRLPAPPVAVMLQRAKSTAIAAHFSTSATTDRQGAPTSSDHRRQFAVSTAASLGRQPHALAGSKRKVQLDGAGTNSKTDAPRANKKKGGNVGRLDHSHNVVPNMSTLSDSDFEARIFHDPGVRPDLLVGDAFLRLAKTHTPGDIATLYQPICIDKGWSMPERSNLQHRLKKAIAWKANGDNMPHAMAMLAGGGTGTRGGIPSLGTSAPEHGQPLFGGSTVTTSGNVHNQTNATSNSYHPAASPILGFPSGSSEAFGARQGSVRPYLAGVDTPIQHPFKSPASAAWQLSHPSKSDGVIRAQSQAGTPSQAGEQQQPYPRPVSGHRASNFAPPSASAYPPPFATAFWQK</sequence>
<proteinExistence type="predicted"/>
<accession>A0A9Q8P7K8</accession>
<dbReference type="AlphaFoldDB" id="A0A9Q8P7K8"/>
<dbReference type="EMBL" id="CP090166">
    <property type="protein sequence ID" value="UJO16141.1"/>
    <property type="molecule type" value="Genomic_DNA"/>
</dbReference>
<feature type="compositionally biased region" description="Basic and acidic residues" evidence="1">
    <location>
        <begin position="237"/>
        <end position="249"/>
    </location>
</feature>
<name>A0A9Q8P7K8_PASFU</name>
<reference evidence="2" key="1">
    <citation type="submission" date="2021-12" db="EMBL/GenBank/DDBJ databases">
        <authorList>
            <person name="Zaccaron A."/>
            <person name="Stergiopoulos I."/>
        </authorList>
    </citation>
    <scope>NUCLEOTIDE SEQUENCE</scope>
    <source>
        <strain evidence="2">Race5_Kim</strain>
    </source>
</reference>
<dbReference type="RefSeq" id="XP_047760507.1">
    <property type="nucleotide sequence ID" value="XM_047904291.1"/>
</dbReference>
<evidence type="ECO:0000256" key="1">
    <source>
        <dbReference type="SAM" id="MobiDB-lite"/>
    </source>
</evidence>
<dbReference type="Proteomes" id="UP000756132">
    <property type="component" value="Chromosome 4"/>
</dbReference>
<feature type="region of interest" description="Disordered" evidence="1">
    <location>
        <begin position="741"/>
        <end position="808"/>
    </location>
</feature>
<keyword evidence="3" id="KW-1185">Reference proteome</keyword>
<evidence type="ECO:0000313" key="3">
    <source>
        <dbReference type="Proteomes" id="UP000756132"/>
    </source>
</evidence>
<feature type="compositionally biased region" description="Polar residues" evidence="1">
    <location>
        <begin position="485"/>
        <end position="499"/>
    </location>
</feature>
<protein>
    <submittedName>
        <fullName evidence="2">Uncharacterized protein</fullName>
    </submittedName>
</protein>
<dbReference type="KEGG" id="ffu:CLAFUR5_05143"/>
<feature type="region of interest" description="Disordered" evidence="1">
    <location>
        <begin position="237"/>
        <end position="286"/>
    </location>
</feature>
<feature type="compositionally biased region" description="Low complexity" evidence="1">
    <location>
        <begin position="786"/>
        <end position="808"/>
    </location>
</feature>
<feature type="region of interest" description="Disordered" evidence="1">
    <location>
        <begin position="322"/>
        <end position="345"/>
    </location>
</feature>
<reference evidence="2" key="2">
    <citation type="journal article" date="2022" name="Microb. Genom.">
        <title>A chromosome-scale genome assembly of the tomato pathogen Cladosporium fulvum reveals a compartmentalized genome architecture and the presence of a dispensable chromosome.</title>
        <authorList>
            <person name="Zaccaron A.Z."/>
            <person name="Chen L.H."/>
            <person name="Samaras A."/>
            <person name="Stergiopoulos I."/>
        </authorList>
    </citation>
    <scope>NUCLEOTIDE SEQUENCE</scope>
    <source>
        <strain evidence="2">Race5_Kim</strain>
    </source>
</reference>
<gene>
    <name evidence="2" type="ORF">CLAFUR5_05143</name>
</gene>